<dbReference type="EMBL" id="JACXVP010000010">
    <property type="protein sequence ID" value="KAG5582724.1"/>
    <property type="molecule type" value="Genomic_DNA"/>
</dbReference>
<comment type="caution">
    <text evidence="1">The sequence shown here is derived from an EMBL/GenBank/DDBJ whole genome shotgun (WGS) entry which is preliminary data.</text>
</comment>
<sequence>MIENPFRPSTHQLIEHYPICTQHIGSKLCEKTTKNFCIDTLPGNKESRSLAKDKRWCSTAVQPKASTLSTPYPKSLTLEQIDNIEIHIFSRKNLEKLTLSSSRTTYKP</sequence>
<organism evidence="1 2">
    <name type="scientific">Solanum commersonii</name>
    <name type="common">Commerson's wild potato</name>
    <name type="synonym">Commerson's nightshade</name>
    <dbReference type="NCBI Taxonomy" id="4109"/>
    <lineage>
        <taxon>Eukaryota</taxon>
        <taxon>Viridiplantae</taxon>
        <taxon>Streptophyta</taxon>
        <taxon>Embryophyta</taxon>
        <taxon>Tracheophyta</taxon>
        <taxon>Spermatophyta</taxon>
        <taxon>Magnoliopsida</taxon>
        <taxon>eudicotyledons</taxon>
        <taxon>Gunneridae</taxon>
        <taxon>Pentapetalae</taxon>
        <taxon>asterids</taxon>
        <taxon>lamiids</taxon>
        <taxon>Solanales</taxon>
        <taxon>Solanaceae</taxon>
        <taxon>Solanoideae</taxon>
        <taxon>Solaneae</taxon>
        <taxon>Solanum</taxon>
    </lineage>
</organism>
<name>A0A9J5X616_SOLCO</name>
<proteinExistence type="predicted"/>
<reference evidence="1 2" key="1">
    <citation type="submission" date="2020-09" db="EMBL/GenBank/DDBJ databases">
        <title>De no assembly of potato wild relative species, Solanum commersonii.</title>
        <authorList>
            <person name="Cho K."/>
        </authorList>
    </citation>
    <scope>NUCLEOTIDE SEQUENCE [LARGE SCALE GENOMIC DNA]</scope>
    <source>
        <strain evidence="1">LZ3.2</strain>
        <tissue evidence="1">Leaf</tissue>
    </source>
</reference>
<dbReference type="Proteomes" id="UP000824120">
    <property type="component" value="Chromosome 10"/>
</dbReference>
<evidence type="ECO:0000313" key="2">
    <source>
        <dbReference type="Proteomes" id="UP000824120"/>
    </source>
</evidence>
<gene>
    <name evidence="1" type="ORF">H5410_053351</name>
</gene>
<keyword evidence="2" id="KW-1185">Reference proteome</keyword>
<dbReference type="AlphaFoldDB" id="A0A9J5X616"/>
<evidence type="ECO:0000313" key="1">
    <source>
        <dbReference type="EMBL" id="KAG5582724.1"/>
    </source>
</evidence>
<accession>A0A9J5X616</accession>
<protein>
    <submittedName>
        <fullName evidence="1">Uncharacterized protein</fullName>
    </submittedName>
</protein>